<evidence type="ECO:0000259" key="13">
    <source>
        <dbReference type="Pfam" id="PF01292"/>
    </source>
</evidence>
<reference evidence="15" key="1">
    <citation type="journal article" date="2019" name="Int. J. Syst. Evol. Microbiol.">
        <title>The Global Catalogue of Microorganisms (GCM) 10K type strain sequencing project: providing services to taxonomists for standard genome sequencing and annotation.</title>
        <authorList>
            <consortium name="The Broad Institute Genomics Platform"/>
            <consortium name="The Broad Institute Genome Sequencing Center for Infectious Disease"/>
            <person name="Wu L."/>
            <person name="Ma J."/>
        </authorList>
    </citation>
    <scope>NUCLEOTIDE SEQUENCE [LARGE SCALE GENOMIC DNA]</scope>
    <source>
        <strain evidence="15">CGMCC 4.7641</strain>
    </source>
</reference>
<evidence type="ECO:0000256" key="10">
    <source>
        <dbReference type="ARBA" id="ARBA00023136"/>
    </source>
</evidence>
<keyword evidence="3" id="KW-1003">Cell membrane</keyword>
<evidence type="ECO:0000256" key="2">
    <source>
        <dbReference type="ARBA" id="ARBA00022448"/>
    </source>
</evidence>
<comment type="subcellular location">
    <subcellularLocation>
        <location evidence="1">Cell membrane</location>
        <topology evidence="1">Multi-pass membrane protein</topology>
    </subcellularLocation>
</comment>
<accession>A0ABW5HGM2</accession>
<evidence type="ECO:0000256" key="1">
    <source>
        <dbReference type="ARBA" id="ARBA00004651"/>
    </source>
</evidence>
<dbReference type="Pfam" id="PF01292">
    <property type="entry name" value="Ni_hydr_CYTB"/>
    <property type="match status" value="1"/>
</dbReference>
<feature type="transmembrane region" description="Helical" evidence="12">
    <location>
        <begin position="139"/>
        <end position="162"/>
    </location>
</feature>
<evidence type="ECO:0000256" key="6">
    <source>
        <dbReference type="ARBA" id="ARBA00022723"/>
    </source>
</evidence>
<protein>
    <submittedName>
        <fullName evidence="14">Cytochrome b</fullName>
    </submittedName>
</protein>
<dbReference type="SUPFAM" id="SSF81342">
    <property type="entry name" value="Transmembrane di-heme cytochromes"/>
    <property type="match status" value="1"/>
</dbReference>
<feature type="transmembrane region" description="Helical" evidence="12">
    <location>
        <begin position="87"/>
        <end position="104"/>
    </location>
</feature>
<evidence type="ECO:0000256" key="7">
    <source>
        <dbReference type="ARBA" id="ARBA00022982"/>
    </source>
</evidence>
<dbReference type="InterPro" id="IPR052168">
    <property type="entry name" value="Cytochrome_b561_oxidase"/>
</dbReference>
<organism evidence="14 15">
    <name type="scientific">Amycolatopsis silviterrae</name>
    <dbReference type="NCBI Taxonomy" id="1656914"/>
    <lineage>
        <taxon>Bacteria</taxon>
        <taxon>Bacillati</taxon>
        <taxon>Actinomycetota</taxon>
        <taxon>Actinomycetes</taxon>
        <taxon>Pseudonocardiales</taxon>
        <taxon>Pseudonocardiaceae</taxon>
        <taxon>Amycolatopsis</taxon>
    </lineage>
</organism>
<dbReference type="PANTHER" id="PTHR30529">
    <property type="entry name" value="CYTOCHROME B561"/>
    <property type="match status" value="1"/>
</dbReference>
<dbReference type="EMBL" id="JBHUKS010000026">
    <property type="protein sequence ID" value="MFD2472283.1"/>
    <property type="molecule type" value="Genomic_DNA"/>
</dbReference>
<keyword evidence="8 12" id="KW-1133">Transmembrane helix</keyword>
<evidence type="ECO:0000256" key="9">
    <source>
        <dbReference type="ARBA" id="ARBA00023004"/>
    </source>
</evidence>
<feature type="transmembrane region" description="Helical" evidence="12">
    <location>
        <begin position="49"/>
        <end position="66"/>
    </location>
</feature>
<keyword evidence="2" id="KW-0813">Transport</keyword>
<dbReference type="Proteomes" id="UP001597483">
    <property type="component" value="Unassembled WGS sequence"/>
</dbReference>
<dbReference type="InterPro" id="IPR016174">
    <property type="entry name" value="Di-haem_cyt_TM"/>
</dbReference>
<feature type="transmembrane region" description="Helical" evidence="12">
    <location>
        <begin position="12"/>
        <end position="37"/>
    </location>
</feature>
<evidence type="ECO:0000256" key="3">
    <source>
        <dbReference type="ARBA" id="ARBA00022475"/>
    </source>
</evidence>
<keyword evidence="15" id="KW-1185">Reference proteome</keyword>
<evidence type="ECO:0000313" key="14">
    <source>
        <dbReference type="EMBL" id="MFD2472283.1"/>
    </source>
</evidence>
<proteinExistence type="inferred from homology"/>
<keyword evidence="5 12" id="KW-0812">Transmembrane</keyword>
<evidence type="ECO:0000256" key="12">
    <source>
        <dbReference type="SAM" id="Phobius"/>
    </source>
</evidence>
<name>A0ABW5HGM2_9PSEU</name>
<evidence type="ECO:0000313" key="15">
    <source>
        <dbReference type="Proteomes" id="UP001597483"/>
    </source>
</evidence>
<dbReference type="RefSeq" id="WP_378309833.1">
    <property type="nucleotide sequence ID" value="NZ_JBHUKS010000026.1"/>
</dbReference>
<evidence type="ECO:0000256" key="5">
    <source>
        <dbReference type="ARBA" id="ARBA00022692"/>
    </source>
</evidence>
<gene>
    <name evidence="14" type="ORF">ACFSVL_33150</name>
</gene>
<evidence type="ECO:0000256" key="4">
    <source>
        <dbReference type="ARBA" id="ARBA00022617"/>
    </source>
</evidence>
<evidence type="ECO:0000256" key="11">
    <source>
        <dbReference type="ARBA" id="ARBA00037975"/>
    </source>
</evidence>
<feature type="domain" description="Cytochrome b561 bacterial/Ni-hydrogenase" evidence="13">
    <location>
        <begin position="6"/>
        <end position="173"/>
    </location>
</feature>
<keyword evidence="6" id="KW-0479">Metal-binding</keyword>
<keyword evidence="10 12" id="KW-0472">Membrane</keyword>
<dbReference type="PANTHER" id="PTHR30529:SF6">
    <property type="entry name" value="BLL0291 PROTEIN"/>
    <property type="match status" value="1"/>
</dbReference>
<keyword evidence="4" id="KW-0349">Heme</keyword>
<comment type="similarity">
    <text evidence="11">Belongs to the cytochrome b561 family.</text>
</comment>
<dbReference type="InterPro" id="IPR011577">
    <property type="entry name" value="Cyt_b561_bac/Ni-Hgenase"/>
</dbReference>
<keyword evidence="9" id="KW-0408">Iron</keyword>
<comment type="caution">
    <text evidence="14">The sequence shown here is derived from an EMBL/GenBank/DDBJ whole genome shotgun (WGS) entry which is preliminary data.</text>
</comment>
<dbReference type="Gene3D" id="1.20.950.20">
    <property type="entry name" value="Transmembrane di-heme cytochromes, Chain C"/>
    <property type="match status" value="1"/>
</dbReference>
<sequence>MTAPQRFTVFTRILHWAMAVLVVAMLLIGFAMVTSLADYRLLQAVHRPLGALVLLLAVVRIANRLRHRPPPAPLGKMERLAATGSELLLYLLLLAQPLVGWAMVSASGTPAVLFGSVHLPAITPANADLYSVLRTAHSLLAYALFITFTAHLLAVLFHSLVLRDRLLSRMTFGRRAAQQRDLPPGSDPQPSEG</sequence>
<evidence type="ECO:0000256" key="8">
    <source>
        <dbReference type="ARBA" id="ARBA00022989"/>
    </source>
</evidence>
<keyword evidence="7" id="KW-0249">Electron transport</keyword>